<reference evidence="2 3" key="2">
    <citation type="submission" date="2019-08" db="EMBL/GenBank/DDBJ databases">
        <title>Amycolatopsis acidicola sp. nov., isolated from peat swamp forest soil.</title>
        <authorList>
            <person name="Srisuk N."/>
        </authorList>
    </citation>
    <scope>NUCLEOTIDE SEQUENCE [LARGE SCALE GENOMIC DNA]</scope>
    <source>
        <strain evidence="2 3">TBRC 6029</strain>
    </source>
</reference>
<dbReference type="SUPFAM" id="SSF54909">
    <property type="entry name" value="Dimeric alpha+beta barrel"/>
    <property type="match status" value="1"/>
</dbReference>
<sequence>MTARFLALYETPADIEAFERHYREVHIPLGRRLPGLRRYTVSRDVRAVRGDAPYYLVAELDWDTMDDLRAAFASPEGRATAADAARLQELAPMRSMIFTVRDTAPETPPGE</sequence>
<dbReference type="InterPro" id="IPR009799">
    <property type="entry name" value="EthD_dom"/>
</dbReference>
<keyword evidence="3" id="KW-1185">Reference proteome</keyword>
<proteinExistence type="predicted"/>
<accession>A0A558CYI3</accession>
<dbReference type="AlphaFoldDB" id="A0A558CYI3"/>
<dbReference type="Proteomes" id="UP000320011">
    <property type="component" value="Unassembled WGS sequence"/>
</dbReference>
<dbReference type="EMBL" id="VJWX01000081">
    <property type="protein sequence ID" value="TVT53825.1"/>
    <property type="molecule type" value="Genomic_DNA"/>
</dbReference>
<dbReference type="RefSeq" id="WP_144587273.1">
    <property type="nucleotide sequence ID" value="NZ_VJWX01000081.1"/>
</dbReference>
<dbReference type="Gene3D" id="3.30.70.100">
    <property type="match status" value="1"/>
</dbReference>
<dbReference type="InterPro" id="IPR011008">
    <property type="entry name" value="Dimeric_a/b-barrel"/>
</dbReference>
<protein>
    <submittedName>
        <fullName evidence="2">EthD family reductase</fullName>
    </submittedName>
</protein>
<evidence type="ECO:0000313" key="2">
    <source>
        <dbReference type="EMBL" id="TVT53825.1"/>
    </source>
</evidence>
<reference evidence="2 3" key="1">
    <citation type="submission" date="2019-07" db="EMBL/GenBank/DDBJ databases">
        <authorList>
            <person name="Duangmal K."/>
            <person name="Teo W.F.A."/>
        </authorList>
    </citation>
    <scope>NUCLEOTIDE SEQUENCE [LARGE SCALE GENOMIC DNA]</scope>
    <source>
        <strain evidence="2 3">TBRC 6029</strain>
    </source>
</reference>
<dbReference type="Pfam" id="PF07110">
    <property type="entry name" value="EthD"/>
    <property type="match status" value="1"/>
</dbReference>
<dbReference type="GO" id="GO:0016491">
    <property type="term" value="F:oxidoreductase activity"/>
    <property type="evidence" value="ECO:0007669"/>
    <property type="project" value="InterPro"/>
</dbReference>
<evidence type="ECO:0000313" key="3">
    <source>
        <dbReference type="Proteomes" id="UP000320011"/>
    </source>
</evidence>
<feature type="domain" description="EthD" evidence="1">
    <location>
        <begin position="14"/>
        <end position="87"/>
    </location>
</feature>
<dbReference type="PANTHER" id="PTHR40260:SF2">
    <property type="entry name" value="BLR8190 PROTEIN"/>
    <property type="match status" value="1"/>
</dbReference>
<evidence type="ECO:0000259" key="1">
    <source>
        <dbReference type="Pfam" id="PF07110"/>
    </source>
</evidence>
<organism evidence="2 3">
    <name type="scientific">Amycolatopsis rhizosphaerae</name>
    <dbReference type="NCBI Taxonomy" id="2053003"/>
    <lineage>
        <taxon>Bacteria</taxon>
        <taxon>Bacillati</taxon>
        <taxon>Actinomycetota</taxon>
        <taxon>Actinomycetes</taxon>
        <taxon>Pseudonocardiales</taxon>
        <taxon>Pseudonocardiaceae</taxon>
        <taxon>Amycolatopsis</taxon>
    </lineage>
</organism>
<comment type="caution">
    <text evidence="2">The sequence shown here is derived from an EMBL/GenBank/DDBJ whole genome shotgun (WGS) entry which is preliminary data.</text>
</comment>
<dbReference type="PANTHER" id="PTHR40260">
    <property type="entry name" value="BLR8190 PROTEIN"/>
    <property type="match status" value="1"/>
</dbReference>
<name>A0A558CYI3_9PSEU</name>
<gene>
    <name evidence="2" type="ORF">FNH05_11120</name>
</gene>
<dbReference type="OrthoDB" id="5294870at2"/>
<dbReference type="NCBIfam" id="TIGR02118">
    <property type="entry name" value="EthD family reductase"/>
    <property type="match status" value="1"/>
</dbReference>